<dbReference type="EMBL" id="AGUE01000116">
    <property type="protein sequence ID" value="EHK99471.1"/>
    <property type="molecule type" value="Genomic_DNA"/>
</dbReference>
<accession>H0EPP3</accession>
<comment type="caution">
    <text evidence="2">The sequence shown here is derived from an EMBL/GenBank/DDBJ whole genome shotgun (WGS) entry which is preliminary data.</text>
</comment>
<keyword evidence="1" id="KW-1133">Transmembrane helix</keyword>
<organism evidence="2 3">
    <name type="scientific">Glarea lozoyensis (strain ATCC 74030 / MF5533)</name>
    <dbReference type="NCBI Taxonomy" id="1104152"/>
    <lineage>
        <taxon>Eukaryota</taxon>
        <taxon>Fungi</taxon>
        <taxon>Dikarya</taxon>
        <taxon>Ascomycota</taxon>
        <taxon>Pezizomycotina</taxon>
        <taxon>Leotiomycetes</taxon>
        <taxon>Helotiales</taxon>
        <taxon>Helotiaceae</taxon>
        <taxon>Glarea</taxon>
    </lineage>
</organism>
<evidence type="ECO:0000313" key="2">
    <source>
        <dbReference type="EMBL" id="EHK99471.1"/>
    </source>
</evidence>
<sequence>MAPGVVLQLLFNHSLISAYPYSSKERACGALEDPSPEGKTAVRATLHTTFWITIFGALGYEHSLVDWFQTLSFVLIYIASVGPSHIGYYPPRFFNFLTRMIRRKPLPVTPEPWQFPAILFGTTVMFAVLMSCNVMFWIDTASFDRDAKTWLGPRKANLDLQYSPPKVRSMEIVIAHAAGDSLESVQNLISAYTSIPHIAGFGPNVIVYTKDPNLKKADDIRGDKFAGWEDSFRLIPSMWGAARPGTEKCDSVLLTRGNKFVASAARIRGIQRDVYQLLYDALVKPDIENSWAHEKRKLPSPLPYEPLIGRWAHGGKADVVLTANGTVETRQDTAIARKSRGGVRVWRRAGGLDLRRRI</sequence>
<keyword evidence="3" id="KW-1185">Reference proteome</keyword>
<evidence type="ECO:0000256" key="1">
    <source>
        <dbReference type="SAM" id="Phobius"/>
    </source>
</evidence>
<dbReference type="InParanoid" id="H0EPP3"/>
<evidence type="ECO:0000313" key="3">
    <source>
        <dbReference type="Proteomes" id="UP000005446"/>
    </source>
</evidence>
<gene>
    <name evidence="2" type="ORF">M7I_4628</name>
</gene>
<dbReference type="Proteomes" id="UP000005446">
    <property type="component" value="Unassembled WGS sequence"/>
</dbReference>
<keyword evidence="1" id="KW-0812">Transmembrane</keyword>
<name>H0EPP3_GLAL7</name>
<dbReference type="AlphaFoldDB" id="H0EPP3"/>
<proteinExistence type="predicted"/>
<feature type="transmembrane region" description="Helical" evidence="1">
    <location>
        <begin position="67"/>
        <end position="89"/>
    </location>
</feature>
<feature type="transmembrane region" description="Helical" evidence="1">
    <location>
        <begin position="113"/>
        <end position="138"/>
    </location>
</feature>
<feature type="transmembrane region" description="Helical" evidence="1">
    <location>
        <begin position="42"/>
        <end position="60"/>
    </location>
</feature>
<dbReference type="OrthoDB" id="28755at2759"/>
<reference evidence="2 3" key="1">
    <citation type="journal article" date="2012" name="Eukaryot. Cell">
        <title>Genome sequence of the fungus Glarea lozoyensis: the first genome sequence of a species from the Helotiaceae family.</title>
        <authorList>
            <person name="Youssar L."/>
            <person name="Gruening B.A."/>
            <person name="Erxleben A."/>
            <person name="Guenther S."/>
            <person name="Huettel W."/>
        </authorList>
    </citation>
    <scope>NUCLEOTIDE SEQUENCE [LARGE SCALE GENOMIC DNA]</scope>
    <source>
        <strain evidence="3">ATCC 74030 / MF5533</strain>
    </source>
</reference>
<dbReference type="HOGENOM" id="CLU_773994_0_0_1"/>
<protein>
    <submittedName>
        <fullName evidence="2">Uncharacterized protein</fullName>
    </submittedName>
</protein>
<keyword evidence="1" id="KW-0472">Membrane</keyword>